<dbReference type="InterPro" id="IPR037120">
    <property type="entry name" value="Haem_peroxidase_sf_animal"/>
</dbReference>
<keyword evidence="2" id="KW-0732">Signal</keyword>
<keyword evidence="1" id="KW-0560">Oxidoreductase</keyword>
<dbReference type="GO" id="GO:0006979">
    <property type="term" value="P:response to oxidative stress"/>
    <property type="evidence" value="ECO:0007669"/>
    <property type="project" value="InterPro"/>
</dbReference>
<dbReference type="InterPro" id="IPR019791">
    <property type="entry name" value="Haem_peroxidase_animal"/>
</dbReference>
<evidence type="ECO:0000256" key="2">
    <source>
        <dbReference type="SAM" id="SignalP"/>
    </source>
</evidence>
<dbReference type="PANTHER" id="PTHR11475:SF86">
    <property type="entry name" value="PEROXIDASE"/>
    <property type="match status" value="1"/>
</dbReference>
<feature type="chain" id="PRO_5008131793" description="Heme peroxidase 1" evidence="2">
    <location>
        <begin position="25"/>
        <end position="158"/>
    </location>
</feature>
<dbReference type="Proteomes" id="UP000075885">
    <property type="component" value="Unassembled WGS sequence"/>
</dbReference>
<proteinExistence type="predicted"/>
<dbReference type="EnsemblMetazoa" id="AEPI010717-RA">
    <property type="protein sequence ID" value="AEPI010717-PA"/>
    <property type="gene ID" value="AEPI010717"/>
</dbReference>
<dbReference type="PROSITE" id="PS50292">
    <property type="entry name" value="PEROXIDASE_3"/>
    <property type="match status" value="1"/>
</dbReference>
<feature type="signal peptide" evidence="2">
    <location>
        <begin position="1"/>
        <end position="24"/>
    </location>
</feature>
<keyword evidence="4" id="KW-1185">Reference proteome</keyword>
<dbReference type="GO" id="GO:0004601">
    <property type="term" value="F:peroxidase activity"/>
    <property type="evidence" value="ECO:0007669"/>
    <property type="project" value="UniProtKB-KW"/>
</dbReference>
<reference evidence="3" key="2">
    <citation type="submission" date="2020-05" db="UniProtKB">
        <authorList>
            <consortium name="EnsemblMetazoa"/>
        </authorList>
    </citation>
    <scope>IDENTIFICATION</scope>
    <source>
        <strain evidence="3">Epiroticus2</strain>
    </source>
</reference>
<keyword evidence="1" id="KW-0575">Peroxidase</keyword>
<sequence>MQTNWHKFIARIYHAFLSLQQVLSYHSNCPNAPYRTFDGTCNNLQNPSWGAANTLFARLIPAKYSDGKSQPPLAKDGSELPSARLLSVEVFEEGVQNSPEFSLLNMQFGQIVAHDMALTRGVRDQVPCCANGRLQPNRGSDCFAILCLPRILCFLFEE</sequence>
<dbReference type="Pfam" id="PF03098">
    <property type="entry name" value="An_peroxidase"/>
    <property type="match status" value="1"/>
</dbReference>
<evidence type="ECO:0000256" key="1">
    <source>
        <dbReference type="ARBA" id="ARBA00022559"/>
    </source>
</evidence>
<protein>
    <recommendedName>
        <fullName evidence="5">Heme peroxidase 1</fullName>
    </recommendedName>
</protein>
<evidence type="ECO:0000313" key="4">
    <source>
        <dbReference type="Proteomes" id="UP000075885"/>
    </source>
</evidence>
<name>A0A182PUT0_9DIPT</name>
<evidence type="ECO:0000313" key="3">
    <source>
        <dbReference type="EnsemblMetazoa" id="AEPI010717-PA"/>
    </source>
</evidence>
<dbReference type="InterPro" id="IPR010255">
    <property type="entry name" value="Haem_peroxidase_sf"/>
</dbReference>
<dbReference type="PANTHER" id="PTHR11475">
    <property type="entry name" value="OXIDASE/PEROXIDASE"/>
    <property type="match status" value="1"/>
</dbReference>
<evidence type="ECO:0008006" key="5">
    <source>
        <dbReference type="Google" id="ProtNLM"/>
    </source>
</evidence>
<dbReference type="Gene3D" id="1.10.640.10">
    <property type="entry name" value="Haem peroxidase domain superfamily, animal type"/>
    <property type="match status" value="1"/>
</dbReference>
<dbReference type="AlphaFoldDB" id="A0A182PUT0"/>
<dbReference type="SUPFAM" id="SSF48113">
    <property type="entry name" value="Heme-dependent peroxidases"/>
    <property type="match status" value="1"/>
</dbReference>
<dbReference type="GO" id="GO:0020037">
    <property type="term" value="F:heme binding"/>
    <property type="evidence" value="ECO:0007669"/>
    <property type="project" value="InterPro"/>
</dbReference>
<dbReference type="STRING" id="199890.A0A182PUT0"/>
<organism evidence="3 4">
    <name type="scientific">Anopheles epiroticus</name>
    <dbReference type="NCBI Taxonomy" id="199890"/>
    <lineage>
        <taxon>Eukaryota</taxon>
        <taxon>Metazoa</taxon>
        <taxon>Ecdysozoa</taxon>
        <taxon>Arthropoda</taxon>
        <taxon>Hexapoda</taxon>
        <taxon>Insecta</taxon>
        <taxon>Pterygota</taxon>
        <taxon>Neoptera</taxon>
        <taxon>Endopterygota</taxon>
        <taxon>Diptera</taxon>
        <taxon>Nematocera</taxon>
        <taxon>Culicoidea</taxon>
        <taxon>Culicidae</taxon>
        <taxon>Anophelinae</taxon>
        <taxon>Anopheles</taxon>
    </lineage>
</organism>
<reference evidence="4" key="1">
    <citation type="submission" date="2013-03" db="EMBL/GenBank/DDBJ databases">
        <title>The Genome Sequence of Anopheles epiroticus epiroticus2.</title>
        <authorList>
            <consortium name="The Broad Institute Genomics Platform"/>
            <person name="Neafsey D.E."/>
            <person name="Howell P."/>
            <person name="Walker B."/>
            <person name="Young S.K."/>
            <person name="Zeng Q."/>
            <person name="Gargeya S."/>
            <person name="Fitzgerald M."/>
            <person name="Haas B."/>
            <person name="Abouelleil A."/>
            <person name="Allen A.W."/>
            <person name="Alvarado L."/>
            <person name="Arachchi H.M."/>
            <person name="Berlin A.M."/>
            <person name="Chapman S.B."/>
            <person name="Gainer-Dewar J."/>
            <person name="Goldberg J."/>
            <person name="Griggs A."/>
            <person name="Gujja S."/>
            <person name="Hansen M."/>
            <person name="Howarth C."/>
            <person name="Imamovic A."/>
            <person name="Ireland A."/>
            <person name="Larimer J."/>
            <person name="McCowan C."/>
            <person name="Murphy C."/>
            <person name="Pearson M."/>
            <person name="Poon T.W."/>
            <person name="Priest M."/>
            <person name="Roberts A."/>
            <person name="Saif S."/>
            <person name="Shea T."/>
            <person name="Sisk P."/>
            <person name="Sykes S."/>
            <person name="Wortman J."/>
            <person name="Nusbaum C."/>
            <person name="Birren B."/>
        </authorList>
    </citation>
    <scope>NUCLEOTIDE SEQUENCE [LARGE SCALE GENOMIC DNA]</scope>
    <source>
        <strain evidence="4">Epiroticus2</strain>
    </source>
</reference>
<dbReference type="VEuPathDB" id="VectorBase:AEPI010717"/>
<accession>A0A182PUT0</accession>